<keyword evidence="2 6" id="KW-0699">rRNA-binding</keyword>
<dbReference type="GO" id="GO:0019843">
    <property type="term" value="F:rRNA binding"/>
    <property type="evidence" value="ECO:0007669"/>
    <property type="project" value="UniProtKB-UniRule"/>
</dbReference>
<dbReference type="NCBIfam" id="TIGR03635">
    <property type="entry name" value="uS17_bact"/>
    <property type="match status" value="1"/>
</dbReference>
<dbReference type="GO" id="GO:0006412">
    <property type="term" value="P:translation"/>
    <property type="evidence" value="ECO:0007669"/>
    <property type="project" value="UniProtKB-UniRule"/>
</dbReference>
<sequence>MTQNQKAAAKRRLVGTVVSERMQKTRVIAITRLKQHPKYLLRYKVTRKFHAHDERNEYHVGDRVVIEETRPLSKTKRWSITGKA</sequence>
<dbReference type="AlphaFoldDB" id="A0A1G2CJI8"/>
<keyword evidence="4 6" id="KW-0689">Ribosomal protein</keyword>
<dbReference type="InterPro" id="IPR012340">
    <property type="entry name" value="NA-bd_OB-fold"/>
</dbReference>
<dbReference type="SUPFAM" id="SSF50249">
    <property type="entry name" value="Nucleic acid-binding proteins"/>
    <property type="match status" value="1"/>
</dbReference>
<comment type="subunit">
    <text evidence="6">Part of the 30S ribosomal subunit.</text>
</comment>
<comment type="function">
    <text evidence="6">One of the primary rRNA binding proteins, it binds specifically to the 5'-end of 16S ribosomal RNA.</text>
</comment>
<dbReference type="Pfam" id="PF00366">
    <property type="entry name" value="Ribosomal_S17"/>
    <property type="match status" value="1"/>
</dbReference>
<dbReference type="PANTHER" id="PTHR10744:SF1">
    <property type="entry name" value="SMALL RIBOSOMAL SUBUNIT PROTEIN US17M"/>
    <property type="match status" value="1"/>
</dbReference>
<dbReference type="InterPro" id="IPR000266">
    <property type="entry name" value="Ribosomal_uS17"/>
</dbReference>
<dbReference type="PANTHER" id="PTHR10744">
    <property type="entry name" value="40S RIBOSOMAL PROTEIN S11 FAMILY MEMBER"/>
    <property type="match status" value="1"/>
</dbReference>
<name>A0A1G2CJI8_9BACT</name>
<evidence type="ECO:0000256" key="5">
    <source>
        <dbReference type="ARBA" id="ARBA00023274"/>
    </source>
</evidence>
<comment type="caution">
    <text evidence="8">The sequence shown here is derived from an EMBL/GenBank/DDBJ whole genome shotgun (WGS) entry which is preliminary data.</text>
</comment>
<dbReference type="HAMAP" id="MF_01345_B">
    <property type="entry name" value="Ribosomal_uS17_B"/>
    <property type="match status" value="1"/>
</dbReference>
<dbReference type="Proteomes" id="UP000178495">
    <property type="component" value="Unassembled WGS sequence"/>
</dbReference>
<evidence type="ECO:0000313" key="8">
    <source>
        <dbReference type="EMBL" id="OGZ01564.1"/>
    </source>
</evidence>
<dbReference type="STRING" id="1798652.A3A43_01490"/>
<dbReference type="PRINTS" id="PR00973">
    <property type="entry name" value="RIBOSOMALS17"/>
</dbReference>
<evidence type="ECO:0000256" key="7">
    <source>
        <dbReference type="RuleBase" id="RU003872"/>
    </source>
</evidence>
<organism evidence="8 9">
    <name type="scientific">Candidatus Liptonbacteria bacterium RIFCSPLOWO2_01_FULL_56_20</name>
    <dbReference type="NCBI Taxonomy" id="1798652"/>
    <lineage>
        <taxon>Bacteria</taxon>
        <taxon>Candidatus Liptoniibacteriota</taxon>
    </lineage>
</organism>
<dbReference type="InterPro" id="IPR019979">
    <property type="entry name" value="Ribosomal_uS17_CS"/>
</dbReference>
<protein>
    <recommendedName>
        <fullName evidence="6">Small ribosomal subunit protein uS17</fullName>
    </recommendedName>
</protein>
<dbReference type="Gene3D" id="2.40.50.140">
    <property type="entry name" value="Nucleic acid-binding proteins"/>
    <property type="match status" value="1"/>
</dbReference>
<evidence type="ECO:0000256" key="3">
    <source>
        <dbReference type="ARBA" id="ARBA00022884"/>
    </source>
</evidence>
<keyword evidence="5 6" id="KW-0687">Ribonucleoprotein</keyword>
<dbReference type="CDD" id="cd00364">
    <property type="entry name" value="Ribosomal_uS17"/>
    <property type="match status" value="1"/>
</dbReference>
<keyword evidence="3 6" id="KW-0694">RNA-binding</keyword>
<dbReference type="PROSITE" id="PS00056">
    <property type="entry name" value="RIBOSOMAL_S17"/>
    <property type="match status" value="1"/>
</dbReference>
<comment type="similarity">
    <text evidence="1 6 7">Belongs to the universal ribosomal protein uS17 family.</text>
</comment>
<evidence type="ECO:0000256" key="6">
    <source>
        <dbReference type="HAMAP-Rule" id="MF_01345"/>
    </source>
</evidence>
<evidence type="ECO:0000256" key="2">
    <source>
        <dbReference type="ARBA" id="ARBA00022730"/>
    </source>
</evidence>
<dbReference type="InterPro" id="IPR019984">
    <property type="entry name" value="Ribosomal_uS17_bact/chlr"/>
</dbReference>
<dbReference type="GO" id="GO:0022627">
    <property type="term" value="C:cytosolic small ribosomal subunit"/>
    <property type="evidence" value="ECO:0007669"/>
    <property type="project" value="UniProtKB-UniRule"/>
</dbReference>
<gene>
    <name evidence="6" type="primary">rpsQ</name>
    <name evidence="8" type="ORF">A3A43_01490</name>
</gene>
<evidence type="ECO:0000256" key="1">
    <source>
        <dbReference type="ARBA" id="ARBA00010254"/>
    </source>
</evidence>
<dbReference type="NCBIfam" id="NF004123">
    <property type="entry name" value="PRK05610.1"/>
    <property type="match status" value="1"/>
</dbReference>
<accession>A0A1G2CJI8</accession>
<dbReference type="EMBL" id="MHLC01000007">
    <property type="protein sequence ID" value="OGZ01564.1"/>
    <property type="molecule type" value="Genomic_DNA"/>
</dbReference>
<evidence type="ECO:0000313" key="9">
    <source>
        <dbReference type="Proteomes" id="UP000178495"/>
    </source>
</evidence>
<reference evidence="8 9" key="1">
    <citation type="journal article" date="2016" name="Nat. Commun.">
        <title>Thousands of microbial genomes shed light on interconnected biogeochemical processes in an aquifer system.</title>
        <authorList>
            <person name="Anantharaman K."/>
            <person name="Brown C.T."/>
            <person name="Hug L.A."/>
            <person name="Sharon I."/>
            <person name="Castelle C.J."/>
            <person name="Probst A.J."/>
            <person name="Thomas B.C."/>
            <person name="Singh A."/>
            <person name="Wilkins M.J."/>
            <person name="Karaoz U."/>
            <person name="Brodie E.L."/>
            <person name="Williams K.H."/>
            <person name="Hubbard S.S."/>
            <person name="Banfield J.F."/>
        </authorList>
    </citation>
    <scope>NUCLEOTIDE SEQUENCE [LARGE SCALE GENOMIC DNA]</scope>
</reference>
<proteinExistence type="inferred from homology"/>
<dbReference type="GO" id="GO:0003735">
    <property type="term" value="F:structural constituent of ribosome"/>
    <property type="evidence" value="ECO:0007669"/>
    <property type="project" value="UniProtKB-UniRule"/>
</dbReference>
<evidence type="ECO:0000256" key="4">
    <source>
        <dbReference type="ARBA" id="ARBA00022980"/>
    </source>
</evidence>